<name>A0A0A0IAT8_CLONO</name>
<comment type="similarity">
    <text evidence="7">Belongs to the class-II aminoacyl-tRNA synthetase family. AsnA subfamily.</text>
</comment>
<comment type="subcellular location">
    <subcellularLocation>
        <location evidence="7">Cytoplasm</location>
    </subcellularLocation>
</comment>
<dbReference type="EMBL" id="JENJ01000008">
    <property type="protein sequence ID" value="KGM97643.1"/>
    <property type="molecule type" value="Genomic_DNA"/>
</dbReference>
<dbReference type="PROSITE" id="PS50862">
    <property type="entry name" value="AA_TRNA_LIGASE_II"/>
    <property type="match status" value="1"/>
</dbReference>
<dbReference type="GO" id="GO:0140096">
    <property type="term" value="F:catalytic activity, acting on a protein"/>
    <property type="evidence" value="ECO:0007669"/>
    <property type="project" value="UniProtKB-ARBA"/>
</dbReference>
<dbReference type="Gene3D" id="3.30.930.10">
    <property type="entry name" value="Bira Bifunctional Protein, Domain 2"/>
    <property type="match status" value="1"/>
</dbReference>
<evidence type="ECO:0000256" key="2">
    <source>
        <dbReference type="ARBA" id="ARBA00022598"/>
    </source>
</evidence>
<dbReference type="GO" id="GO:0005829">
    <property type="term" value="C:cytosol"/>
    <property type="evidence" value="ECO:0007669"/>
    <property type="project" value="TreeGrafter"/>
</dbReference>
<dbReference type="OrthoDB" id="9766088at2"/>
<evidence type="ECO:0000256" key="8">
    <source>
        <dbReference type="NCBIfam" id="TIGR00669"/>
    </source>
</evidence>
<dbReference type="GO" id="GO:0005524">
    <property type="term" value="F:ATP binding"/>
    <property type="evidence" value="ECO:0007669"/>
    <property type="project" value="UniProtKB-UniRule"/>
</dbReference>
<comment type="pathway">
    <text evidence="7">Amino-acid biosynthesis; L-asparagine biosynthesis; L-asparagine from L-aspartate (ammonia route): step 1/1.</text>
</comment>
<dbReference type="UniPathway" id="UPA00134">
    <property type="reaction ID" value="UER00194"/>
</dbReference>
<evidence type="ECO:0000256" key="1">
    <source>
        <dbReference type="ARBA" id="ARBA00022490"/>
    </source>
</evidence>
<dbReference type="CDD" id="cd00645">
    <property type="entry name" value="AsnA"/>
    <property type="match status" value="1"/>
</dbReference>
<accession>A0A0A0IAT8</accession>
<evidence type="ECO:0000313" key="11">
    <source>
        <dbReference type="Proteomes" id="UP000030012"/>
    </source>
</evidence>
<dbReference type="PIRSF" id="PIRSF001555">
    <property type="entry name" value="Asp_ammon_ligase"/>
    <property type="match status" value="1"/>
</dbReference>
<dbReference type="Pfam" id="PF03590">
    <property type="entry name" value="AsnA"/>
    <property type="match status" value="1"/>
</dbReference>
<comment type="caution">
    <text evidence="10">The sequence shown here is derived from an EMBL/GenBank/DDBJ whole genome shotgun (WGS) entry which is preliminary data.</text>
</comment>
<feature type="domain" description="Aminoacyl-transfer RNA synthetases class-II family profile" evidence="9">
    <location>
        <begin position="29"/>
        <end position="315"/>
    </location>
</feature>
<sequence length="339" mass="39525">MTIQKKFIVKEGYKSSMDLKKTEIAIKQLKDFFERELAYKLNLTRVSAPLFVKESSGLNDNLNGVERPVAFDALDIKDEEIQIVHSLAKWKRMALHRYRFKPSEGLYTDMNAIRRDEELDNIHSMYVDQWDWEKVIEKKDRTELKLKEIVEGIYEVFKSTENFVNDKYPEIDKILPEKITFITSQELEDMYPNLTAKERENTIAREKGAVFLMKIGDTLASGEKHDGRAPDYDDWRLNGDILFWYPILNCALELSSMGIRVDEDALRYQLKKANCEERAELEFHKMLLEKKLPYTVGGGIGQSRICMFFLRKAHIGEVQASIWSEDVIKECEESGITLL</sequence>
<keyword evidence="3 7" id="KW-0028">Amino-acid biosynthesis</keyword>
<protein>
    <recommendedName>
        <fullName evidence="7 8">Aspartate--ammonia ligase</fullName>
        <ecNumber evidence="7 8">6.3.1.1</ecNumber>
    </recommendedName>
    <alternativeName>
        <fullName evidence="7">Asparagine synthetase A</fullName>
    </alternativeName>
</protein>
<dbReference type="AlphaFoldDB" id="A0A0A0IAT8"/>
<dbReference type="InterPro" id="IPR004618">
    <property type="entry name" value="AsnA"/>
</dbReference>
<keyword evidence="5 7" id="KW-0067">ATP-binding</keyword>
<dbReference type="EC" id="6.3.1.1" evidence="7 8"/>
<keyword evidence="4 7" id="KW-0547">Nucleotide-binding</keyword>
<proteinExistence type="inferred from homology"/>
<dbReference type="GO" id="GO:0070981">
    <property type="term" value="P:L-asparagine biosynthetic process"/>
    <property type="evidence" value="ECO:0007669"/>
    <property type="project" value="UniProtKB-UniRule"/>
</dbReference>
<dbReference type="HAMAP" id="MF_00555">
    <property type="entry name" value="AsnA"/>
    <property type="match status" value="1"/>
</dbReference>
<dbReference type="PANTHER" id="PTHR30073:SF5">
    <property type="entry name" value="ASPARTATE--AMMONIA LIGASE"/>
    <property type="match status" value="1"/>
</dbReference>
<dbReference type="InterPro" id="IPR006195">
    <property type="entry name" value="aa-tRNA-synth_II"/>
</dbReference>
<evidence type="ECO:0000256" key="3">
    <source>
        <dbReference type="ARBA" id="ARBA00022605"/>
    </source>
</evidence>
<organism evidence="10 11">
    <name type="scientific">Clostridium novyi A str. 4552</name>
    <dbReference type="NCBI Taxonomy" id="1444289"/>
    <lineage>
        <taxon>Bacteria</taxon>
        <taxon>Bacillati</taxon>
        <taxon>Bacillota</taxon>
        <taxon>Clostridia</taxon>
        <taxon>Eubacteriales</taxon>
        <taxon>Clostridiaceae</taxon>
        <taxon>Clostridium</taxon>
    </lineage>
</organism>
<dbReference type="NCBIfam" id="TIGR00669">
    <property type="entry name" value="asnA"/>
    <property type="match status" value="1"/>
</dbReference>
<gene>
    <name evidence="7" type="primary">asnA</name>
    <name evidence="10" type="ORF">Z968_02755</name>
</gene>
<dbReference type="GO" id="GO:0004071">
    <property type="term" value="F:aspartate-ammonia ligase activity"/>
    <property type="evidence" value="ECO:0007669"/>
    <property type="project" value="UniProtKB-UniRule"/>
</dbReference>
<evidence type="ECO:0000256" key="6">
    <source>
        <dbReference type="ARBA" id="ARBA00022888"/>
    </source>
</evidence>
<evidence type="ECO:0000256" key="4">
    <source>
        <dbReference type="ARBA" id="ARBA00022741"/>
    </source>
</evidence>
<comment type="catalytic activity">
    <reaction evidence="7">
        <text>L-aspartate + NH4(+) + ATP = L-asparagine + AMP + diphosphate + H(+)</text>
        <dbReference type="Rhea" id="RHEA:11372"/>
        <dbReference type="ChEBI" id="CHEBI:15378"/>
        <dbReference type="ChEBI" id="CHEBI:28938"/>
        <dbReference type="ChEBI" id="CHEBI:29991"/>
        <dbReference type="ChEBI" id="CHEBI:30616"/>
        <dbReference type="ChEBI" id="CHEBI:33019"/>
        <dbReference type="ChEBI" id="CHEBI:58048"/>
        <dbReference type="ChEBI" id="CHEBI:456215"/>
        <dbReference type="EC" id="6.3.1.1"/>
    </reaction>
</comment>
<dbReference type="SUPFAM" id="SSF55681">
    <property type="entry name" value="Class II aaRS and biotin synthetases"/>
    <property type="match status" value="1"/>
</dbReference>
<evidence type="ECO:0000259" key="9">
    <source>
        <dbReference type="PROSITE" id="PS50862"/>
    </source>
</evidence>
<evidence type="ECO:0000256" key="7">
    <source>
        <dbReference type="HAMAP-Rule" id="MF_00555"/>
    </source>
</evidence>
<dbReference type="PANTHER" id="PTHR30073">
    <property type="entry name" value="ASPARTATE--AMMONIA LIGASE"/>
    <property type="match status" value="1"/>
</dbReference>
<dbReference type="RefSeq" id="WP_039252978.1">
    <property type="nucleotide sequence ID" value="NZ_JENJ01000008.1"/>
</dbReference>
<dbReference type="GO" id="GO:0016740">
    <property type="term" value="F:transferase activity"/>
    <property type="evidence" value="ECO:0007669"/>
    <property type="project" value="UniProtKB-ARBA"/>
</dbReference>
<reference evidence="10 11" key="1">
    <citation type="submission" date="2014-01" db="EMBL/GenBank/DDBJ databases">
        <title>Plasmidome dynamics in the species complex Clostridium novyi sensu lato converts strains of independent lineages into distinctly different pathogens.</title>
        <authorList>
            <person name="Skarin H."/>
            <person name="Segerman B."/>
        </authorList>
    </citation>
    <scope>NUCLEOTIDE SEQUENCE [LARGE SCALE GENOMIC DNA]</scope>
    <source>
        <strain evidence="10 11">4552</strain>
    </source>
</reference>
<keyword evidence="2 7" id="KW-0436">Ligase</keyword>
<evidence type="ECO:0000256" key="5">
    <source>
        <dbReference type="ARBA" id="ARBA00022840"/>
    </source>
</evidence>
<keyword evidence="1 7" id="KW-0963">Cytoplasm</keyword>
<evidence type="ECO:0000313" key="10">
    <source>
        <dbReference type="EMBL" id="KGM97643.1"/>
    </source>
</evidence>
<keyword evidence="6 7" id="KW-0061">Asparagine biosynthesis</keyword>
<dbReference type="InterPro" id="IPR045864">
    <property type="entry name" value="aa-tRNA-synth_II/BPL/LPL"/>
</dbReference>
<dbReference type="Proteomes" id="UP000030012">
    <property type="component" value="Unassembled WGS sequence"/>
</dbReference>